<evidence type="ECO:0000256" key="2">
    <source>
        <dbReference type="ARBA" id="ARBA00023125"/>
    </source>
</evidence>
<dbReference type="InterPro" id="IPR013762">
    <property type="entry name" value="Integrase-like_cat_sf"/>
</dbReference>
<dbReference type="InterPro" id="IPR044068">
    <property type="entry name" value="CB"/>
</dbReference>
<reference evidence="6 7" key="1">
    <citation type="submission" date="2018-08" db="EMBL/GenBank/DDBJ databases">
        <title>A genome reference for cultivated species of the human gut microbiota.</title>
        <authorList>
            <person name="Zou Y."/>
            <person name="Xue W."/>
            <person name="Luo G."/>
        </authorList>
    </citation>
    <scope>NUCLEOTIDE SEQUENCE [LARGE SCALE GENOMIC DNA]</scope>
    <source>
        <strain evidence="6 7">AF12-50</strain>
    </source>
</reference>
<name>A0AA92TZ96_9BACT</name>
<evidence type="ECO:0000256" key="1">
    <source>
        <dbReference type="ARBA" id="ARBA00022908"/>
    </source>
</evidence>
<dbReference type="Gene3D" id="1.10.443.10">
    <property type="entry name" value="Intergrase catalytic core"/>
    <property type="match status" value="1"/>
</dbReference>
<feature type="domain" description="Core-binding (CB)" evidence="5">
    <location>
        <begin position="94"/>
        <end position="172"/>
    </location>
</feature>
<dbReference type="GO" id="GO:0003677">
    <property type="term" value="F:DNA binding"/>
    <property type="evidence" value="ECO:0007669"/>
    <property type="project" value="UniProtKB-UniRule"/>
</dbReference>
<dbReference type="InterPro" id="IPR050090">
    <property type="entry name" value="Tyrosine_recombinase_XerCD"/>
</dbReference>
<dbReference type="EMBL" id="QSAG01000008">
    <property type="protein sequence ID" value="RGW43293.1"/>
    <property type="molecule type" value="Genomic_DNA"/>
</dbReference>
<evidence type="ECO:0000256" key="4">
    <source>
        <dbReference type="PROSITE-ProRule" id="PRU01248"/>
    </source>
</evidence>
<dbReference type="Pfam" id="PF13102">
    <property type="entry name" value="Phage_int_SAM_5"/>
    <property type="match status" value="1"/>
</dbReference>
<keyword evidence="3" id="KW-0233">DNA recombination</keyword>
<evidence type="ECO:0000256" key="3">
    <source>
        <dbReference type="ARBA" id="ARBA00023172"/>
    </source>
</evidence>
<dbReference type="Gene3D" id="1.10.150.130">
    <property type="match status" value="1"/>
</dbReference>
<dbReference type="PROSITE" id="PS51900">
    <property type="entry name" value="CB"/>
    <property type="match status" value="1"/>
</dbReference>
<evidence type="ECO:0000313" key="7">
    <source>
        <dbReference type="Proteomes" id="UP000283785"/>
    </source>
</evidence>
<gene>
    <name evidence="6" type="ORF">DWV76_06205</name>
</gene>
<dbReference type="RefSeq" id="WP_118064436.1">
    <property type="nucleotide sequence ID" value="NZ_QSAG01000008.1"/>
</dbReference>
<dbReference type="GO" id="GO:0015074">
    <property type="term" value="P:DNA integration"/>
    <property type="evidence" value="ECO:0007669"/>
    <property type="project" value="UniProtKB-KW"/>
</dbReference>
<comment type="caution">
    <text evidence="6">The sequence shown here is derived from an EMBL/GenBank/DDBJ whole genome shotgun (WGS) entry which is preliminary data.</text>
</comment>
<dbReference type="GO" id="GO:0006310">
    <property type="term" value="P:DNA recombination"/>
    <property type="evidence" value="ECO:0007669"/>
    <property type="project" value="UniProtKB-KW"/>
</dbReference>
<dbReference type="Proteomes" id="UP000283785">
    <property type="component" value="Unassembled WGS sequence"/>
</dbReference>
<keyword evidence="1" id="KW-0229">DNA integration</keyword>
<evidence type="ECO:0000313" key="6">
    <source>
        <dbReference type="EMBL" id="RGW43293.1"/>
    </source>
</evidence>
<keyword evidence="2 4" id="KW-0238">DNA-binding</keyword>
<proteinExistence type="predicted"/>
<dbReference type="AlphaFoldDB" id="A0AA92TZ96"/>
<dbReference type="InterPro" id="IPR011010">
    <property type="entry name" value="DNA_brk_join_enz"/>
</dbReference>
<protein>
    <submittedName>
        <fullName evidence="6">Transposase</fullName>
    </submittedName>
</protein>
<dbReference type="SUPFAM" id="SSF56349">
    <property type="entry name" value="DNA breaking-rejoining enzymes"/>
    <property type="match status" value="1"/>
</dbReference>
<dbReference type="PANTHER" id="PTHR30349:SF64">
    <property type="entry name" value="PROPHAGE INTEGRASE INTD-RELATED"/>
    <property type="match status" value="1"/>
</dbReference>
<dbReference type="InterPro" id="IPR025269">
    <property type="entry name" value="SAM-like_dom"/>
</dbReference>
<dbReference type="InterPro" id="IPR010998">
    <property type="entry name" value="Integrase_recombinase_N"/>
</dbReference>
<organism evidence="6 7">
    <name type="scientific">Segatella copri</name>
    <dbReference type="NCBI Taxonomy" id="165179"/>
    <lineage>
        <taxon>Bacteria</taxon>
        <taxon>Pseudomonadati</taxon>
        <taxon>Bacteroidota</taxon>
        <taxon>Bacteroidia</taxon>
        <taxon>Bacteroidales</taxon>
        <taxon>Prevotellaceae</taxon>
        <taxon>Segatella</taxon>
    </lineage>
</organism>
<sequence>MATFKVVVSKKRSDGYYPVYIRILHNRQKLVVKTDKFVTDKGLVKGTKEVKDSFVLAACMSQINGWVDKLNRLDITDWSVYKVRDYLLTSAQDICFSEFARSYLQSLSLQPSSRQIYESALKHLENFAGTDKVMFSHLTVRFLTAWMKSMENKPSSRNYYPSLVKRIYLEGIKKFNDEEAGLMPIKFNPWNKIKIEKKAGPHKRAITLEECRKFFAVTPEYPRQQLALDVCKMILCLAGINVADLMKMKKVDYYDGILHYERKKTSTRRYDKAYIEMRVPDMLLPTLEKYFSEESDPYLFIFHKMYSTNRSMDTNLVHFIKAICKNYLGMPDDNFYTPYTFRHTWATVAQNDIGANYAEIGFAMNHATAHRITSGYVKPDFSRAWELNEKVVEKVFFTNDPSRRMQEYHVPEFDKVEETFELSADAYFMGEVVAHVDGKGYRNIDEIIEQLMASINDTVPTNCTIQIKVKNVTKDQTKYFERVRDIK</sequence>
<accession>A0AA92TZ96</accession>
<dbReference type="PANTHER" id="PTHR30349">
    <property type="entry name" value="PHAGE INTEGRASE-RELATED"/>
    <property type="match status" value="1"/>
</dbReference>
<evidence type="ECO:0000259" key="5">
    <source>
        <dbReference type="PROSITE" id="PS51900"/>
    </source>
</evidence>